<dbReference type="InterPro" id="IPR012296">
    <property type="entry name" value="Nuclease_put_TT1808"/>
</dbReference>
<accession>A0A1U7HYP4</accession>
<dbReference type="PANTHER" id="PTHR35400:SF1">
    <property type="entry name" value="SLR1083 PROTEIN"/>
    <property type="match status" value="1"/>
</dbReference>
<keyword evidence="3" id="KW-1185">Reference proteome</keyword>
<dbReference type="RefSeq" id="WP_073547909.1">
    <property type="nucleotide sequence ID" value="NZ_CAWMVK010000012.1"/>
</dbReference>
<dbReference type="Pfam" id="PF05685">
    <property type="entry name" value="Uma2"/>
    <property type="match status" value="1"/>
</dbReference>
<dbReference type="OrthoDB" id="459822at2"/>
<sequence length="214" mass="23723">MNELKTQLPTDTWVDCTWEEFIQATTQPEYAKAKCYYYNGQLRLEMSPVGTNHSLDNGLIVLLVNLFGIAKGIPLKLLINCSYRQPGIKEAQPDASYYVGERVTSAPTGSSVVNLEFNPPPDLVIEVADTSLTDDIGQKRLLYEDLAVGEYWVVDVNKAQVIAFKILSNGGSQRISESSVLPGLAITRLEEGLQRSRDTDNTTVAAWFLQAFSQ</sequence>
<dbReference type="Proteomes" id="UP000185984">
    <property type="component" value="Unassembled WGS sequence"/>
</dbReference>
<dbReference type="Gene3D" id="3.90.1570.10">
    <property type="entry name" value="tt1808, chain A"/>
    <property type="match status" value="1"/>
</dbReference>
<proteinExistence type="predicted"/>
<name>A0A1U7HYP4_9CHRO</name>
<dbReference type="PANTHER" id="PTHR35400">
    <property type="entry name" value="SLR1083 PROTEIN"/>
    <property type="match status" value="1"/>
</dbReference>
<dbReference type="CDD" id="cd06260">
    <property type="entry name" value="DUF820-like"/>
    <property type="match status" value="1"/>
</dbReference>
<evidence type="ECO:0000313" key="3">
    <source>
        <dbReference type="Proteomes" id="UP000185984"/>
    </source>
</evidence>
<dbReference type="SUPFAM" id="SSF52980">
    <property type="entry name" value="Restriction endonuclease-like"/>
    <property type="match status" value="1"/>
</dbReference>
<dbReference type="InterPro" id="IPR008538">
    <property type="entry name" value="Uma2"/>
</dbReference>
<comment type="caution">
    <text evidence="2">The sequence shown here is derived from an EMBL/GenBank/DDBJ whole genome shotgun (WGS) entry which is preliminary data.</text>
</comment>
<dbReference type="AlphaFoldDB" id="A0A1U7HYP4"/>
<gene>
    <name evidence="2" type="ORF">NIES1031_02285</name>
</gene>
<evidence type="ECO:0000259" key="1">
    <source>
        <dbReference type="Pfam" id="PF05685"/>
    </source>
</evidence>
<evidence type="ECO:0000313" key="2">
    <source>
        <dbReference type="EMBL" id="OKH28752.1"/>
    </source>
</evidence>
<organism evidence="2 3">
    <name type="scientific">Chroogloeocystis siderophila 5.2 s.c.1</name>
    <dbReference type="NCBI Taxonomy" id="247279"/>
    <lineage>
        <taxon>Bacteria</taxon>
        <taxon>Bacillati</taxon>
        <taxon>Cyanobacteriota</taxon>
        <taxon>Cyanophyceae</taxon>
        <taxon>Oscillatoriophycideae</taxon>
        <taxon>Chroococcales</taxon>
        <taxon>Chroococcaceae</taxon>
        <taxon>Chroogloeocystis</taxon>
    </lineage>
</organism>
<protein>
    <recommendedName>
        <fullName evidence="1">Putative restriction endonuclease domain-containing protein</fullName>
    </recommendedName>
</protein>
<dbReference type="InterPro" id="IPR011335">
    <property type="entry name" value="Restrct_endonuc-II-like"/>
</dbReference>
<dbReference type="STRING" id="247279.NIES1031_02285"/>
<reference evidence="2 3" key="1">
    <citation type="submission" date="2016-11" db="EMBL/GenBank/DDBJ databases">
        <title>Draft Genome Sequences of Nine Cyanobacterial Strains from Diverse Habitats.</title>
        <authorList>
            <person name="Zhu T."/>
            <person name="Hou S."/>
            <person name="Lu X."/>
            <person name="Hess W.R."/>
        </authorList>
    </citation>
    <scope>NUCLEOTIDE SEQUENCE [LARGE SCALE GENOMIC DNA]</scope>
    <source>
        <strain evidence="2 3">5.2 s.c.1</strain>
    </source>
</reference>
<feature type="domain" description="Putative restriction endonuclease" evidence="1">
    <location>
        <begin position="18"/>
        <end position="193"/>
    </location>
</feature>
<dbReference type="EMBL" id="MRCC01000002">
    <property type="protein sequence ID" value="OKH28752.1"/>
    <property type="molecule type" value="Genomic_DNA"/>
</dbReference>